<dbReference type="Proteomes" id="UP001155820">
    <property type="component" value="Unassembled WGS sequence"/>
</dbReference>
<dbReference type="AlphaFoldDB" id="A0AA44EHU9"/>
<reference evidence="2" key="1">
    <citation type="submission" date="2019-07" db="EMBL/GenBank/DDBJ databases">
        <title>FDA dAtabase for Regulatory Grade micrObial Sequences (FDA-ARGOS): Supporting development and validation of Infectious Disease Dx tests.</title>
        <authorList>
            <person name="Bachman M."/>
            <person name="Young C."/>
            <person name="Tallon L."/>
            <person name="Sadzewicz L."/>
            <person name="Vavikolanu K."/>
            <person name="Mehta A."/>
            <person name="Aluvathingal J."/>
            <person name="Nadendla S."/>
            <person name="Nandy P."/>
            <person name="Geyer C."/>
            <person name="Yan Y."/>
            <person name="Sichtig H."/>
        </authorList>
    </citation>
    <scope>NUCLEOTIDE SEQUENCE</scope>
    <source>
        <strain evidence="2">FDAARGOS_618</strain>
    </source>
</reference>
<evidence type="ECO:0000313" key="2">
    <source>
        <dbReference type="EMBL" id="NRF18523.1"/>
    </source>
</evidence>
<evidence type="ECO:0000313" key="3">
    <source>
        <dbReference type="Proteomes" id="UP001155820"/>
    </source>
</evidence>
<dbReference type="InterPro" id="IPR002575">
    <property type="entry name" value="Aminoglycoside_PTrfase"/>
</dbReference>
<protein>
    <submittedName>
        <fullName evidence="2">Phosphotransferase</fullName>
    </submittedName>
</protein>
<comment type="caution">
    <text evidence="2">The sequence shown here is derived from an EMBL/GenBank/DDBJ whole genome shotgun (WGS) entry which is preliminary data.</text>
</comment>
<proteinExistence type="predicted"/>
<name>A0AA44EHU9_9HYPH</name>
<dbReference type="Pfam" id="PF01636">
    <property type="entry name" value="APH"/>
    <property type="match status" value="1"/>
</dbReference>
<dbReference type="Gene3D" id="3.90.1200.10">
    <property type="match status" value="1"/>
</dbReference>
<dbReference type="EMBL" id="JABRWM010000006">
    <property type="protein sequence ID" value="NRF18523.1"/>
    <property type="molecule type" value="Genomic_DNA"/>
</dbReference>
<dbReference type="SUPFAM" id="SSF56112">
    <property type="entry name" value="Protein kinase-like (PK-like)"/>
    <property type="match status" value="1"/>
</dbReference>
<dbReference type="RefSeq" id="WP_172873915.1">
    <property type="nucleotide sequence ID" value="NZ_JABRWL010000005.1"/>
</dbReference>
<organism evidence="2 3">
    <name type="scientific">Agrobacterium pusense</name>
    <dbReference type="NCBI Taxonomy" id="648995"/>
    <lineage>
        <taxon>Bacteria</taxon>
        <taxon>Pseudomonadati</taxon>
        <taxon>Pseudomonadota</taxon>
        <taxon>Alphaproteobacteria</taxon>
        <taxon>Hyphomicrobiales</taxon>
        <taxon>Rhizobiaceae</taxon>
        <taxon>Rhizobium/Agrobacterium group</taxon>
        <taxon>Agrobacterium</taxon>
    </lineage>
</organism>
<evidence type="ECO:0000259" key="1">
    <source>
        <dbReference type="Pfam" id="PF01636"/>
    </source>
</evidence>
<sequence>MKIVGSPQNPLEKRAENALLAFSAVVGNRPAYTPSTTAVASPSYHAVESNGYAVTSDEGEAQYFLRLGADEVADLVDGEAAFAAATRFHELGFSPEPIAYDKKTRATLFSLLANGWRTARIDDLMQPARAAQLIEMQTTIATGAPIGRRWSVFDGIDQLWSIVSAGDGGVPGDAEWMLSWMRPIREAVTAAGIDVKPAHGDPQTSNVMLGPDGSLELVDFDMAADIDPYYQLGVLMNELYQFESQMKPLLEMHDGAFTEKAFSRCRVYAAADDLYWALRSLVLELRSPPKGVEFLKHAGWRFLRCRMLLGHPDFEARLRTL</sequence>
<keyword evidence="3" id="KW-1185">Reference proteome</keyword>
<feature type="domain" description="Aminoglycoside phosphotransferase" evidence="1">
    <location>
        <begin position="50"/>
        <end position="257"/>
    </location>
</feature>
<accession>A0AA44EHU9</accession>
<dbReference type="InterPro" id="IPR011009">
    <property type="entry name" value="Kinase-like_dom_sf"/>
</dbReference>
<gene>
    <name evidence="2" type="ORF">FOB26_05400</name>
</gene>